<dbReference type="EMBL" id="LR746271">
    <property type="protein sequence ID" value="CAA7400766.1"/>
    <property type="molecule type" value="Genomic_DNA"/>
</dbReference>
<protein>
    <submittedName>
        <fullName evidence="2">Uncharacterized protein</fullName>
    </submittedName>
</protein>
<evidence type="ECO:0000313" key="2">
    <source>
        <dbReference type="EMBL" id="CAA7400766.1"/>
    </source>
</evidence>
<name>A0A7I8KTX2_SPIIN</name>
<feature type="compositionally biased region" description="Acidic residues" evidence="1">
    <location>
        <begin position="134"/>
        <end position="147"/>
    </location>
</feature>
<organism evidence="2 3">
    <name type="scientific">Spirodela intermedia</name>
    <name type="common">Intermediate duckweed</name>
    <dbReference type="NCBI Taxonomy" id="51605"/>
    <lineage>
        <taxon>Eukaryota</taxon>
        <taxon>Viridiplantae</taxon>
        <taxon>Streptophyta</taxon>
        <taxon>Embryophyta</taxon>
        <taxon>Tracheophyta</taxon>
        <taxon>Spermatophyta</taxon>
        <taxon>Magnoliopsida</taxon>
        <taxon>Liliopsida</taxon>
        <taxon>Araceae</taxon>
        <taxon>Lemnoideae</taxon>
        <taxon>Spirodela</taxon>
    </lineage>
</organism>
<feature type="compositionally biased region" description="Basic and acidic residues" evidence="1">
    <location>
        <begin position="150"/>
        <end position="164"/>
    </location>
</feature>
<gene>
    <name evidence="2" type="ORF">SI8410_08011444</name>
</gene>
<keyword evidence="3" id="KW-1185">Reference proteome</keyword>
<evidence type="ECO:0000313" key="3">
    <source>
        <dbReference type="Proteomes" id="UP000663760"/>
    </source>
</evidence>
<dbReference type="Proteomes" id="UP000663760">
    <property type="component" value="Chromosome 8"/>
</dbReference>
<sequence>MAICTPSPPPFMARATLDIRSPMEFPQASTVSPRIAGSTPKMAPRATRRATSSLAMIIASRRGAKRALATAYRRGRLSGISIQWRSFEEEQEGFSPPEFSLQPQRGLGQQRGHHVQLQPSGVLPQELVGRDGEGVDQVEGDEEDGSPDGDLPRGEDEGEGQQRQEEEDDVPDEAPPVDLDPLLRHADGDDAHHHAGYEDGTAENAVHADIAGA</sequence>
<feature type="region of interest" description="Disordered" evidence="1">
    <location>
        <begin position="89"/>
        <end position="213"/>
    </location>
</feature>
<evidence type="ECO:0000256" key="1">
    <source>
        <dbReference type="SAM" id="MobiDB-lite"/>
    </source>
</evidence>
<accession>A0A7I8KTX2</accession>
<dbReference type="AlphaFoldDB" id="A0A7I8KTX2"/>
<feature type="compositionally biased region" description="Low complexity" evidence="1">
    <location>
        <begin position="101"/>
        <end position="118"/>
    </location>
</feature>
<proteinExistence type="predicted"/>
<feature type="compositionally biased region" description="Basic and acidic residues" evidence="1">
    <location>
        <begin position="181"/>
        <end position="197"/>
    </location>
</feature>
<reference evidence="2" key="1">
    <citation type="submission" date="2020-02" db="EMBL/GenBank/DDBJ databases">
        <authorList>
            <person name="Scholz U."/>
            <person name="Mascher M."/>
            <person name="Fiebig A."/>
        </authorList>
    </citation>
    <scope>NUCLEOTIDE SEQUENCE</scope>
</reference>
<feature type="region of interest" description="Disordered" evidence="1">
    <location>
        <begin position="25"/>
        <end position="48"/>
    </location>
</feature>